<proteinExistence type="predicted"/>
<protein>
    <submittedName>
        <fullName evidence="2">Uncharacterized protein</fullName>
    </submittedName>
</protein>
<organism evidence="2 3">
    <name type="scientific">Cordyceps javanica</name>
    <dbReference type="NCBI Taxonomy" id="43265"/>
    <lineage>
        <taxon>Eukaryota</taxon>
        <taxon>Fungi</taxon>
        <taxon>Dikarya</taxon>
        <taxon>Ascomycota</taxon>
        <taxon>Pezizomycotina</taxon>
        <taxon>Sordariomycetes</taxon>
        <taxon>Hypocreomycetidae</taxon>
        <taxon>Hypocreales</taxon>
        <taxon>Cordycipitaceae</taxon>
        <taxon>Cordyceps</taxon>
    </lineage>
</organism>
<feature type="region of interest" description="Disordered" evidence="1">
    <location>
        <begin position="106"/>
        <end position="203"/>
    </location>
</feature>
<evidence type="ECO:0000313" key="3">
    <source>
        <dbReference type="Proteomes" id="UP000315783"/>
    </source>
</evidence>
<dbReference type="AlphaFoldDB" id="A0A545W103"/>
<accession>A0A545W103</accession>
<gene>
    <name evidence="2" type="ORF">IF1G_04925</name>
</gene>
<comment type="caution">
    <text evidence="2">The sequence shown here is derived from an EMBL/GenBank/DDBJ whole genome shotgun (WGS) entry which is preliminary data.</text>
</comment>
<feature type="compositionally biased region" description="Polar residues" evidence="1">
    <location>
        <begin position="111"/>
        <end position="123"/>
    </location>
</feature>
<feature type="compositionally biased region" description="Low complexity" evidence="1">
    <location>
        <begin position="174"/>
        <end position="188"/>
    </location>
</feature>
<evidence type="ECO:0000313" key="2">
    <source>
        <dbReference type="EMBL" id="TQV96342.1"/>
    </source>
</evidence>
<evidence type="ECO:0000256" key="1">
    <source>
        <dbReference type="SAM" id="MobiDB-lite"/>
    </source>
</evidence>
<feature type="compositionally biased region" description="Basic and acidic residues" evidence="1">
    <location>
        <begin position="134"/>
        <end position="171"/>
    </location>
</feature>
<keyword evidence="3" id="KW-1185">Reference proteome</keyword>
<name>A0A545W103_9HYPO</name>
<dbReference type="Proteomes" id="UP000315783">
    <property type="component" value="Unassembled WGS sequence"/>
</dbReference>
<feature type="compositionally biased region" description="Polar residues" evidence="1">
    <location>
        <begin position="189"/>
        <end position="203"/>
    </location>
</feature>
<reference evidence="2 3" key="1">
    <citation type="journal article" date="2019" name="Appl. Microbiol. Biotechnol.">
        <title>Genome sequence of Isaria javanica and comparative genome analysis insights into family S53 peptidase evolution in fungal entomopathogens.</title>
        <authorList>
            <person name="Lin R."/>
            <person name="Zhang X."/>
            <person name="Xin B."/>
            <person name="Zou M."/>
            <person name="Gao Y."/>
            <person name="Qin F."/>
            <person name="Hu Q."/>
            <person name="Xie B."/>
            <person name="Cheng X."/>
        </authorList>
    </citation>
    <scope>NUCLEOTIDE SEQUENCE [LARGE SCALE GENOMIC DNA]</scope>
    <source>
        <strain evidence="2 3">IJ1G</strain>
    </source>
</reference>
<dbReference type="EMBL" id="SPUK01000006">
    <property type="protein sequence ID" value="TQV96342.1"/>
    <property type="molecule type" value="Genomic_DNA"/>
</dbReference>
<sequence>MLVRDVVKMARSHRLPLDQSCLMSPFLGPLLDITPLPADAGQREWEDSETHVGTAATAATGAHTTKREAHRVAVAGMRVVVSGSQAPVSFGYTRGAKGFFTASCLSSSSSPWRTGQSDVQGMTPNKKLRPRMGQRRDGNRERGRVNEWERKREMERQRSGERGRDCERERAAVSSFPSSSSSSASSSSPCNSMLDSQRTRWVT</sequence>